<dbReference type="EMBL" id="SLXT01000001">
    <property type="protein sequence ID" value="TCP68872.1"/>
    <property type="molecule type" value="Genomic_DNA"/>
</dbReference>
<dbReference type="AlphaFoldDB" id="A0A4R2RWN3"/>
<dbReference type="InterPro" id="IPR014199">
    <property type="entry name" value="Spore_YtxC"/>
</dbReference>
<name>A0A4R2RWN3_9FIRM</name>
<evidence type="ECO:0000313" key="1">
    <source>
        <dbReference type="EMBL" id="TCP68872.1"/>
    </source>
</evidence>
<sequence>MRNLGQQLQREMAPLPGEHWHLAVQIKATSLGQQLICLLDDGEGCEPAEEIVMILRQFLTRLLVDWIMTEWQRLLIVEELAQYRGFFEGDEEDEAVARACQALEQGEKTSKNYLFYRMGYRQQMIEMIGAILQEQHQVDVDGFLRFRMQEYRMAITDAVLMAVDDLAMEKEYRDFVGLLQFFLEGQDYRIPQAHVYLDGTGHFELLDRQGASLLGEEWTATSMRIDEHVGNEDVLISTLVTLAPQEVIVHFIDGYRTNEAITTLQAVFGERLHYCTGCDRCRASVQQGER</sequence>
<protein>
    <submittedName>
        <fullName evidence="1">Putative sporulation protein YtxC</fullName>
    </submittedName>
</protein>
<dbReference type="Pfam" id="PF08812">
    <property type="entry name" value="YtxC"/>
    <property type="match status" value="1"/>
</dbReference>
<keyword evidence="2" id="KW-1185">Reference proteome</keyword>
<reference evidence="1 2" key="1">
    <citation type="submission" date="2019-03" db="EMBL/GenBank/DDBJ databases">
        <title>Genomic Encyclopedia of Type Strains, Phase IV (KMG-IV): sequencing the most valuable type-strain genomes for metagenomic binning, comparative biology and taxonomic classification.</title>
        <authorList>
            <person name="Goeker M."/>
        </authorList>
    </citation>
    <scope>NUCLEOTIDE SEQUENCE [LARGE SCALE GENOMIC DNA]</scope>
    <source>
        <strain evidence="1 2">DSM 11170</strain>
    </source>
</reference>
<gene>
    <name evidence="1" type="ORF">EDD73_10133</name>
</gene>
<comment type="caution">
    <text evidence="1">The sequence shown here is derived from an EMBL/GenBank/DDBJ whole genome shotgun (WGS) entry which is preliminary data.</text>
</comment>
<organism evidence="1 2">
    <name type="scientific">Heliophilum fasciatum</name>
    <dbReference type="NCBI Taxonomy" id="35700"/>
    <lineage>
        <taxon>Bacteria</taxon>
        <taxon>Bacillati</taxon>
        <taxon>Bacillota</taxon>
        <taxon>Clostridia</taxon>
        <taxon>Eubacteriales</taxon>
        <taxon>Heliobacteriaceae</taxon>
        <taxon>Heliophilum</taxon>
    </lineage>
</organism>
<accession>A0A4R2RWN3</accession>
<evidence type="ECO:0000313" key="2">
    <source>
        <dbReference type="Proteomes" id="UP000294813"/>
    </source>
</evidence>
<proteinExistence type="predicted"/>
<dbReference type="Proteomes" id="UP000294813">
    <property type="component" value="Unassembled WGS sequence"/>
</dbReference>